<dbReference type="Gene3D" id="3.40.630.30">
    <property type="match status" value="1"/>
</dbReference>
<feature type="domain" description="N-acetyltransferase" evidence="3">
    <location>
        <begin position="6"/>
        <end position="148"/>
    </location>
</feature>
<keyword evidence="4" id="KW-0689">Ribosomal protein</keyword>
<keyword evidence="1 4" id="KW-0808">Transferase</keyword>
<proteinExistence type="predicted"/>
<dbReference type="InterPro" id="IPR000182">
    <property type="entry name" value="GNAT_dom"/>
</dbReference>
<keyword evidence="2" id="KW-0012">Acyltransferase</keyword>
<protein>
    <submittedName>
        <fullName evidence="4">[SSU ribosomal protein S18P]-alanine acetyltransferase</fullName>
    </submittedName>
</protein>
<dbReference type="AlphaFoldDB" id="A0A0S7BJ66"/>
<dbReference type="InterPro" id="IPR045047">
    <property type="entry name" value="Ard1-like"/>
</dbReference>
<dbReference type="GO" id="GO:0004596">
    <property type="term" value="F:protein-N-terminal amino-acid acetyltransferase activity"/>
    <property type="evidence" value="ECO:0007669"/>
    <property type="project" value="InterPro"/>
</dbReference>
<dbReference type="PANTHER" id="PTHR23091">
    <property type="entry name" value="N-TERMINAL ACETYLTRANSFERASE"/>
    <property type="match status" value="1"/>
</dbReference>
<dbReference type="EMBL" id="DF967972">
    <property type="protein sequence ID" value="GAP13963.1"/>
    <property type="molecule type" value="Genomic_DNA"/>
</dbReference>
<dbReference type="STRING" id="360412.LARV_01722"/>
<reference evidence="4" key="1">
    <citation type="submission" date="2015-07" db="EMBL/GenBank/DDBJ databases">
        <title>Draft Genome Sequences of Anaerolinea thermolimosa IMO-1, Bellilinea caldifistulae GOMI-1, Leptolinea tardivitalis YMTK-2, Levilinea saccharolytica KIBI-1,Longilinea arvoryzae KOME-1, Previously Described as Members of the Anaerolineaceae (Chloroflexi).</title>
        <authorList>
            <person name="Sekiguchi Y."/>
            <person name="Ohashi A."/>
            <person name="Matsuura N."/>
            <person name="Tourlousse M.D."/>
        </authorList>
    </citation>
    <scope>NUCLEOTIDE SEQUENCE [LARGE SCALE GENOMIC DNA]</scope>
    <source>
        <strain evidence="4">KOME-1</strain>
    </source>
</reference>
<dbReference type="PANTHER" id="PTHR23091:SF4">
    <property type="entry name" value="N-TERMINAL AMINO-ACID N(ALPHA)-ACETYLTRANSFERASE NATA"/>
    <property type="match status" value="1"/>
</dbReference>
<evidence type="ECO:0000256" key="1">
    <source>
        <dbReference type="ARBA" id="ARBA00022679"/>
    </source>
</evidence>
<name>A0A0S7BJ66_9CHLR</name>
<dbReference type="CDD" id="cd04301">
    <property type="entry name" value="NAT_SF"/>
    <property type="match status" value="1"/>
</dbReference>
<evidence type="ECO:0000313" key="5">
    <source>
        <dbReference type="Proteomes" id="UP000055060"/>
    </source>
</evidence>
<evidence type="ECO:0000259" key="3">
    <source>
        <dbReference type="PROSITE" id="PS51186"/>
    </source>
</evidence>
<dbReference type="Pfam" id="PF00583">
    <property type="entry name" value="Acetyltransf_1"/>
    <property type="match status" value="1"/>
</dbReference>
<keyword evidence="5" id="KW-1185">Reference proteome</keyword>
<dbReference type="GO" id="GO:0005840">
    <property type="term" value="C:ribosome"/>
    <property type="evidence" value="ECO:0007669"/>
    <property type="project" value="UniProtKB-KW"/>
</dbReference>
<accession>A0A0S7BJ66</accession>
<dbReference type="InterPro" id="IPR016181">
    <property type="entry name" value="Acyl_CoA_acyltransferase"/>
</dbReference>
<gene>
    <name evidence="4" type="ORF">LARV_01722</name>
</gene>
<organism evidence="4">
    <name type="scientific">Longilinea arvoryzae</name>
    <dbReference type="NCBI Taxonomy" id="360412"/>
    <lineage>
        <taxon>Bacteria</taxon>
        <taxon>Bacillati</taxon>
        <taxon>Chloroflexota</taxon>
        <taxon>Anaerolineae</taxon>
        <taxon>Anaerolineales</taxon>
        <taxon>Anaerolineaceae</taxon>
        <taxon>Longilinea</taxon>
    </lineage>
</organism>
<dbReference type="Proteomes" id="UP000055060">
    <property type="component" value="Unassembled WGS sequence"/>
</dbReference>
<keyword evidence="4" id="KW-0687">Ribonucleoprotein</keyword>
<dbReference type="GO" id="GO:0031415">
    <property type="term" value="C:NatA complex"/>
    <property type="evidence" value="ECO:0007669"/>
    <property type="project" value="InterPro"/>
</dbReference>
<dbReference type="OrthoDB" id="159677at2"/>
<dbReference type="RefSeq" id="WP_075073258.1">
    <property type="nucleotide sequence ID" value="NZ_DF967972.1"/>
</dbReference>
<dbReference type="SUPFAM" id="SSF55729">
    <property type="entry name" value="Acyl-CoA N-acyltransferases (Nat)"/>
    <property type="match status" value="1"/>
</dbReference>
<evidence type="ECO:0000313" key="4">
    <source>
        <dbReference type="EMBL" id="GAP13963.1"/>
    </source>
</evidence>
<dbReference type="PROSITE" id="PS51186">
    <property type="entry name" value="GNAT"/>
    <property type="match status" value="1"/>
</dbReference>
<evidence type="ECO:0000256" key="2">
    <source>
        <dbReference type="ARBA" id="ARBA00023315"/>
    </source>
</evidence>
<sequence length="148" mass="16876">MDRLRFELLPARIGDLNALHHLEHECFIQDAWPLLDLMGVLTIPGVVRIKAIIGNEMVGFIAGEIDRTRKQGWITTVGVLPQYRGQGIGTALLEACEQAMNMPCVRLCVRCSNQTALNLYARNNYHQVERWQAYYQDGEDAFVLEKCR</sequence>